<name>A0AAN6GH91_9BASI</name>
<feature type="compositionally biased region" description="Gly residues" evidence="1">
    <location>
        <begin position="609"/>
        <end position="619"/>
    </location>
</feature>
<dbReference type="PANTHER" id="PTHR47765:SF2">
    <property type="entry name" value="EXONUCLEASE MUT-7 HOMOLOG"/>
    <property type="match status" value="1"/>
</dbReference>
<dbReference type="GO" id="GO:0008408">
    <property type="term" value="F:3'-5' exonuclease activity"/>
    <property type="evidence" value="ECO:0007669"/>
    <property type="project" value="InterPro"/>
</dbReference>
<dbReference type="InterPro" id="IPR052408">
    <property type="entry name" value="Exonuclease_MUT-7-like"/>
</dbReference>
<evidence type="ECO:0000256" key="1">
    <source>
        <dbReference type="SAM" id="MobiDB-lite"/>
    </source>
</evidence>
<dbReference type="InterPro" id="IPR012337">
    <property type="entry name" value="RNaseH-like_sf"/>
</dbReference>
<gene>
    <name evidence="3" type="ORF">OC842_000273</name>
</gene>
<organism evidence="3 4">
    <name type="scientific">Tilletia horrida</name>
    <dbReference type="NCBI Taxonomy" id="155126"/>
    <lineage>
        <taxon>Eukaryota</taxon>
        <taxon>Fungi</taxon>
        <taxon>Dikarya</taxon>
        <taxon>Basidiomycota</taxon>
        <taxon>Ustilaginomycotina</taxon>
        <taxon>Exobasidiomycetes</taxon>
        <taxon>Tilletiales</taxon>
        <taxon>Tilletiaceae</taxon>
        <taxon>Tilletia</taxon>
    </lineage>
</organism>
<proteinExistence type="predicted"/>
<feature type="compositionally biased region" description="Polar residues" evidence="1">
    <location>
        <begin position="484"/>
        <end position="503"/>
    </location>
</feature>
<dbReference type="PANTHER" id="PTHR47765">
    <property type="entry name" value="3'-5' EXONUCLEASE DOMAIN-CONTAINING PROTEIN"/>
    <property type="match status" value="1"/>
</dbReference>
<dbReference type="Gene3D" id="3.30.420.10">
    <property type="entry name" value="Ribonuclease H-like superfamily/Ribonuclease H"/>
    <property type="match status" value="1"/>
</dbReference>
<dbReference type="InterPro" id="IPR036397">
    <property type="entry name" value="RNaseH_sf"/>
</dbReference>
<dbReference type="SUPFAM" id="SSF53098">
    <property type="entry name" value="Ribonuclease H-like"/>
    <property type="match status" value="1"/>
</dbReference>
<feature type="compositionally biased region" description="Polar residues" evidence="1">
    <location>
        <begin position="108"/>
        <end position="117"/>
    </location>
</feature>
<dbReference type="GO" id="GO:0003676">
    <property type="term" value="F:nucleic acid binding"/>
    <property type="evidence" value="ECO:0007669"/>
    <property type="project" value="InterPro"/>
</dbReference>
<evidence type="ECO:0000313" key="4">
    <source>
        <dbReference type="Proteomes" id="UP001176521"/>
    </source>
</evidence>
<sequence>MRLDLLKTLSWPVRGSSGFLPTSAPAPVPAPALATLTRTRTRNIIMSASPQRATAQRWREAIKRANESRAEQNAASSGQAMSTSASSSGSAAKRLVDGAGAAYPPNKYQRQQFSAVSENRRQREKEREAELVDLEQGMQAYNWERPNFPLSSTAPRIVYIRSATDGKLGPALTELVERPNDAAEGDPTVLGFDMEWKVNFRAGQAMFEGRTALIQICSRSLVVILHIAHLVPTDNIMPPLPPALERLLLRSDILKTGVRIEGDAIKLQKEFRQTTSLPGTSANATEVQGIRSAGLLELSRLAQEVDPERWGSHGKRLISLRELVAVYLGRKLLKDSARLSDWSQPTLTGEQLRYAAADVMSGLEVYEALRRRAALLAQGRHDELQMLPMRKTFEALKQERRAKQLQGLKDARSAPSNSAFVDPLLEAASQELDESHGSFASAISFATTSEYADAPLAGEDSQPAGGHLGESQMSTTEDPAVGASESQMSTTEDFQAESQTSTVPDASFRQSSFYDAVKRSTTALTDSLGVARSYEFGSKRTAAAPAAPPPPRIYSYQKTFDQWFSSTGDGQLTFKEISKRNNVQLNTAAGYVLKSFLEDRHATPDTAGTGTGTGTGTGEGDVAVPAELKERLAAELADPELKPTLFRYSKWLKKHDIIEIPEKEPRPAAARA</sequence>
<comment type="caution">
    <text evidence="3">The sequence shown here is derived from an EMBL/GenBank/DDBJ whole genome shotgun (WGS) entry which is preliminary data.</text>
</comment>
<protein>
    <recommendedName>
        <fullName evidence="2">3'-5' exonuclease domain-containing protein</fullName>
    </recommendedName>
</protein>
<accession>A0AAN6GH91</accession>
<dbReference type="CDD" id="cd06141">
    <property type="entry name" value="WRN_exo"/>
    <property type="match status" value="1"/>
</dbReference>
<reference evidence="3" key="1">
    <citation type="journal article" date="2023" name="PhytoFront">
        <title>Draft Genome Resources of Seven Strains of Tilletia horrida, Causal Agent of Kernel Smut of Rice.</title>
        <authorList>
            <person name="Khanal S."/>
            <person name="Antony Babu S."/>
            <person name="Zhou X.G."/>
        </authorList>
    </citation>
    <scope>NUCLEOTIDE SEQUENCE</scope>
    <source>
        <strain evidence="3">TX3</strain>
    </source>
</reference>
<feature type="region of interest" description="Disordered" evidence="1">
    <location>
        <begin position="64"/>
        <end position="130"/>
    </location>
</feature>
<feature type="region of interest" description="Disordered" evidence="1">
    <location>
        <begin position="455"/>
        <end position="503"/>
    </location>
</feature>
<feature type="compositionally biased region" description="Low complexity" evidence="1">
    <location>
        <begin position="74"/>
        <end position="92"/>
    </location>
</feature>
<keyword evidence="4" id="KW-1185">Reference proteome</keyword>
<evidence type="ECO:0000313" key="3">
    <source>
        <dbReference type="EMBL" id="KAK0540820.1"/>
    </source>
</evidence>
<evidence type="ECO:0000259" key="2">
    <source>
        <dbReference type="Pfam" id="PF01612"/>
    </source>
</evidence>
<dbReference type="GO" id="GO:0006139">
    <property type="term" value="P:nucleobase-containing compound metabolic process"/>
    <property type="evidence" value="ECO:0007669"/>
    <property type="project" value="InterPro"/>
</dbReference>
<dbReference type="Pfam" id="PF01612">
    <property type="entry name" value="DNA_pol_A_exo1"/>
    <property type="match status" value="1"/>
</dbReference>
<dbReference type="InterPro" id="IPR002562">
    <property type="entry name" value="3'-5'_exonuclease_dom"/>
</dbReference>
<dbReference type="EMBL" id="JAPDMQ010000007">
    <property type="protein sequence ID" value="KAK0540820.1"/>
    <property type="molecule type" value="Genomic_DNA"/>
</dbReference>
<feature type="compositionally biased region" description="Basic and acidic residues" evidence="1">
    <location>
        <begin position="118"/>
        <end position="130"/>
    </location>
</feature>
<dbReference type="AlphaFoldDB" id="A0AAN6GH91"/>
<feature type="region of interest" description="Disordered" evidence="1">
    <location>
        <begin position="602"/>
        <end position="621"/>
    </location>
</feature>
<dbReference type="Proteomes" id="UP001176521">
    <property type="component" value="Unassembled WGS sequence"/>
</dbReference>
<feature type="domain" description="3'-5' exonuclease" evidence="2">
    <location>
        <begin position="172"/>
        <end position="371"/>
    </location>
</feature>